<keyword evidence="2" id="KW-0238">DNA-binding</keyword>
<evidence type="ECO:0000313" key="3">
    <source>
        <dbReference type="EMBL" id="MFC5941887.1"/>
    </source>
</evidence>
<evidence type="ECO:0000256" key="1">
    <source>
        <dbReference type="ARBA" id="ARBA00022747"/>
    </source>
</evidence>
<keyword evidence="4" id="KW-1185">Reference proteome</keyword>
<keyword evidence="3" id="KW-0808">Transferase</keyword>
<comment type="caution">
    <text evidence="3">The sequence shown here is derived from an EMBL/GenBank/DDBJ whole genome shotgun (WGS) entry which is preliminary data.</text>
</comment>
<dbReference type="GO" id="GO:0008168">
    <property type="term" value="F:methyltransferase activity"/>
    <property type="evidence" value="ECO:0007669"/>
    <property type="project" value="UniProtKB-KW"/>
</dbReference>
<keyword evidence="3" id="KW-0489">Methyltransferase</keyword>
<organism evidence="3 4">
    <name type="scientific">Micromonospora harpali</name>
    <dbReference type="NCBI Taxonomy" id="1490225"/>
    <lineage>
        <taxon>Bacteria</taxon>
        <taxon>Bacillati</taxon>
        <taxon>Actinomycetota</taxon>
        <taxon>Actinomycetes</taxon>
        <taxon>Micromonosporales</taxon>
        <taxon>Micromonosporaceae</taxon>
        <taxon>Micromonospora</taxon>
    </lineage>
</organism>
<dbReference type="SUPFAM" id="SSF116734">
    <property type="entry name" value="DNA methylase specificity domain"/>
    <property type="match status" value="1"/>
</dbReference>
<sequence>LRRAAADAPPPARALLVDAASCAPGELSARVLAAWRAFVADLDAEADQAGFARAVPVVELLDEEVDLTPARRQPAVEGEATGEQLVRTSARLAALVGDLPALMPRVTPAPDGPPEPTLTVGELARTGALELIGPFRATGAQEIPLAPGDVVVPMVARQLTPRVVTEGGELLTRHHHLLRPNPATLDPWFLAGQLRTSANERQASSLSGTLRFDVRRAQVRRLPLEEQRALGEAFRRLDAFESTIRQAAELGAELVQLAADGLASGVVRPDQAGDAERTGR</sequence>
<dbReference type="EMBL" id="JBHSQQ010000042">
    <property type="protein sequence ID" value="MFC5941887.1"/>
    <property type="molecule type" value="Genomic_DNA"/>
</dbReference>
<dbReference type="InterPro" id="IPR044946">
    <property type="entry name" value="Restrct_endonuc_typeI_TRD_sf"/>
</dbReference>
<evidence type="ECO:0000313" key="4">
    <source>
        <dbReference type="Proteomes" id="UP001596207"/>
    </source>
</evidence>
<keyword evidence="1" id="KW-0680">Restriction system</keyword>
<evidence type="ECO:0000256" key="2">
    <source>
        <dbReference type="ARBA" id="ARBA00023125"/>
    </source>
</evidence>
<dbReference type="GO" id="GO:0032259">
    <property type="term" value="P:methylation"/>
    <property type="evidence" value="ECO:0007669"/>
    <property type="project" value="UniProtKB-KW"/>
</dbReference>
<dbReference type="Proteomes" id="UP001596207">
    <property type="component" value="Unassembled WGS sequence"/>
</dbReference>
<feature type="non-terminal residue" evidence="3">
    <location>
        <position position="1"/>
    </location>
</feature>
<protein>
    <submittedName>
        <fullName evidence="3">N-6 DNA methylase</fullName>
    </submittedName>
</protein>
<gene>
    <name evidence="3" type="ORF">ACFPZ4_10400</name>
</gene>
<proteinExistence type="predicted"/>
<name>A0ABW1HK94_9ACTN</name>
<dbReference type="Gene3D" id="3.90.220.20">
    <property type="entry name" value="DNA methylase specificity domains"/>
    <property type="match status" value="1"/>
</dbReference>
<reference evidence="4" key="1">
    <citation type="journal article" date="2019" name="Int. J. Syst. Evol. Microbiol.">
        <title>The Global Catalogue of Microorganisms (GCM) 10K type strain sequencing project: providing services to taxonomists for standard genome sequencing and annotation.</title>
        <authorList>
            <consortium name="The Broad Institute Genomics Platform"/>
            <consortium name="The Broad Institute Genome Sequencing Center for Infectious Disease"/>
            <person name="Wu L."/>
            <person name="Ma J."/>
        </authorList>
    </citation>
    <scope>NUCLEOTIDE SEQUENCE [LARGE SCALE GENOMIC DNA]</scope>
    <source>
        <strain evidence="4">CGMCC 4.7173</strain>
    </source>
</reference>
<accession>A0ABW1HK94</accession>